<organism evidence="7 8">
    <name type="scientific">Aedes albopictus</name>
    <name type="common">Asian tiger mosquito</name>
    <name type="synonym">Stegomyia albopicta</name>
    <dbReference type="NCBI Taxonomy" id="7160"/>
    <lineage>
        <taxon>Eukaryota</taxon>
        <taxon>Metazoa</taxon>
        <taxon>Ecdysozoa</taxon>
        <taxon>Arthropoda</taxon>
        <taxon>Hexapoda</taxon>
        <taxon>Insecta</taxon>
        <taxon>Pterygota</taxon>
        <taxon>Neoptera</taxon>
        <taxon>Endopterygota</taxon>
        <taxon>Diptera</taxon>
        <taxon>Nematocera</taxon>
        <taxon>Culicoidea</taxon>
        <taxon>Culicidae</taxon>
        <taxon>Culicinae</taxon>
        <taxon>Aedini</taxon>
        <taxon>Aedes</taxon>
        <taxon>Stegomyia</taxon>
    </lineage>
</organism>
<feature type="domain" description="C2H2-type" evidence="6">
    <location>
        <begin position="510"/>
        <end position="537"/>
    </location>
</feature>
<dbReference type="InterPro" id="IPR036236">
    <property type="entry name" value="Znf_C2H2_sf"/>
</dbReference>
<evidence type="ECO:0000256" key="5">
    <source>
        <dbReference type="PROSITE-ProRule" id="PRU00042"/>
    </source>
</evidence>
<feature type="domain" description="C2H2-type" evidence="6">
    <location>
        <begin position="286"/>
        <end position="314"/>
    </location>
</feature>
<dbReference type="PANTHER" id="PTHR24409">
    <property type="entry name" value="ZINC FINGER PROTEIN 142"/>
    <property type="match status" value="1"/>
</dbReference>
<dbReference type="RefSeq" id="XP_029723551.2">
    <property type="nucleotide sequence ID" value="XM_029867691.2"/>
</dbReference>
<evidence type="ECO:0000313" key="7">
    <source>
        <dbReference type="EnsemblMetazoa" id="AALFPA23_024181.P36043"/>
    </source>
</evidence>
<keyword evidence="8" id="KW-1185">Reference proteome</keyword>
<dbReference type="PANTHER" id="PTHR24409:SF295">
    <property type="entry name" value="AZ2-RELATED"/>
    <property type="match status" value="1"/>
</dbReference>
<evidence type="ECO:0000259" key="6">
    <source>
        <dbReference type="PROSITE" id="PS50157"/>
    </source>
</evidence>
<dbReference type="Pfam" id="PF00096">
    <property type="entry name" value="zf-C2H2"/>
    <property type="match status" value="4"/>
</dbReference>
<evidence type="ECO:0000256" key="3">
    <source>
        <dbReference type="ARBA" id="ARBA00022771"/>
    </source>
</evidence>
<dbReference type="PROSITE" id="PS50157">
    <property type="entry name" value="ZINC_FINGER_C2H2_2"/>
    <property type="match status" value="10"/>
</dbReference>
<keyword evidence="3 5" id="KW-0863">Zinc-finger</keyword>
<dbReference type="PROSITE" id="PS00028">
    <property type="entry name" value="ZINC_FINGER_C2H2_1"/>
    <property type="match status" value="9"/>
</dbReference>
<evidence type="ECO:0000256" key="4">
    <source>
        <dbReference type="ARBA" id="ARBA00022833"/>
    </source>
</evidence>
<name>A0ABM2A3T0_AEDAL</name>
<feature type="domain" description="C2H2-type" evidence="6">
    <location>
        <begin position="440"/>
        <end position="463"/>
    </location>
</feature>
<dbReference type="InterPro" id="IPR012934">
    <property type="entry name" value="Znf_AD"/>
</dbReference>
<feature type="domain" description="C2H2-type" evidence="6">
    <location>
        <begin position="257"/>
        <end position="285"/>
    </location>
</feature>
<evidence type="ECO:0000256" key="2">
    <source>
        <dbReference type="ARBA" id="ARBA00022737"/>
    </source>
</evidence>
<dbReference type="Gene3D" id="3.30.160.60">
    <property type="entry name" value="Classic Zinc Finger"/>
    <property type="match status" value="9"/>
</dbReference>
<dbReference type="InterPro" id="IPR013087">
    <property type="entry name" value="Znf_C2H2_type"/>
</dbReference>
<feature type="domain" description="C2H2-type" evidence="6">
    <location>
        <begin position="594"/>
        <end position="621"/>
    </location>
</feature>
<evidence type="ECO:0000313" key="8">
    <source>
        <dbReference type="Proteomes" id="UP000069940"/>
    </source>
</evidence>
<feature type="domain" description="C2H2-type" evidence="6">
    <location>
        <begin position="354"/>
        <end position="382"/>
    </location>
</feature>
<sequence length="664" mass="76807">MPCVVPTCGTSEGSFMLFPRDGTLSERWFEAIQIGCGILMELDEDRDLSQTEICLWHFGTDEASLDDEEDDHRYREPKLFANGTGEKVEITSCRLCLHFFPRSYVLSADGNLAGSDLKSTIYETLTIAIGEGDFLQHVCIECLARLELLVSIQREFSQSEVEFQELLKSARECSFDVHSMVKLEHPSVDALIEEERAESTPEPEYDVVEEIIDDGQTAEKATVRVTITERKKTGPAVVKVRKKRKQVNLNLVTIMKKKCYICSVIFKDANELSLHLTEMHSGKDGYHCEECSLDFPLLPAYNRHLSRHDKSERPHKCNFCPIRFKSTIQLKAHENRLHDTNHDVNYLPEQPTRIECETCGKVFSYKHKLKMHIRMVHMGGKQPSCNICHKTFTATSSLERHMLLHTNEKPHVCPNCGISFRRALLLRHHMQMEHEGRNPHVCSECQEQFKNYHQLYIHKQVVHLKKPFGGGTKQRKYHLDCKLCKSSHAKTSDLERHIKSDHPGETYPYPQCTDCPRTFLSKTHLDHHKAIHTDKYACQECGKRNTSIQTLQTHMENAHSDVRRYDCPVCINKSYKTAVSLRQHMATHSHGKKHVCEYCQKGFVRKDHMLIHRRIHTGEKPFQCTNCLKRFNDDASFCRHRKRCLEPMAKADEDNVDDLLNFDF</sequence>
<reference evidence="8" key="1">
    <citation type="journal article" date="2015" name="Proc. Natl. Acad. Sci. U.S.A.">
        <title>Genome sequence of the Asian Tiger mosquito, Aedes albopictus, reveals insights into its biology, genetics, and evolution.</title>
        <authorList>
            <person name="Chen X.G."/>
            <person name="Jiang X."/>
            <person name="Gu J."/>
            <person name="Xu M."/>
            <person name="Wu Y."/>
            <person name="Deng Y."/>
            <person name="Zhang C."/>
            <person name="Bonizzoni M."/>
            <person name="Dermauw W."/>
            <person name="Vontas J."/>
            <person name="Armbruster P."/>
            <person name="Huang X."/>
            <person name="Yang Y."/>
            <person name="Zhang H."/>
            <person name="He W."/>
            <person name="Peng H."/>
            <person name="Liu Y."/>
            <person name="Wu K."/>
            <person name="Chen J."/>
            <person name="Lirakis M."/>
            <person name="Topalis P."/>
            <person name="Van Leeuwen T."/>
            <person name="Hall A.B."/>
            <person name="Jiang X."/>
            <person name="Thorpe C."/>
            <person name="Mueller R.L."/>
            <person name="Sun C."/>
            <person name="Waterhouse R.M."/>
            <person name="Yan G."/>
            <person name="Tu Z.J."/>
            <person name="Fang X."/>
            <person name="James A.A."/>
        </authorList>
    </citation>
    <scope>NUCLEOTIDE SEQUENCE [LARGE SCALE GENOMIC DNA]</scope>
    <source>
        <strain evidence="8">Foshan</strain>
    </source>
</reference>
<keyword evidence="2" id="KW-0677">Repeat</keyword>
<feature type="domain" description="C2H2-type" evidence="6">
    <location>
        <begin position="383"/>
        <end position="410"/>
    </location>
</feature>
<proteinExistence type="predicted"/>
<feature type="domain" description="C2H2-type" evidence="6">
    <location>
        <begin position="411"/>
        <end position="439"/>
    </location>
</feature>
<dbReference type="SMART" id="SM00355">
    <property type="entry name" value="ZnF_C2H2"/>
    <property type="match status" value="13"/>
</dbReference>
<dbReference type="GeneID" id="109424788"/>
<accession>A0ABM2A3T0</accession>
<protein>
    <recommendedName>
        <fullName evidence="6">C2H2-type domain-containing protein</fullName>
    </recommendedName>
</protein>
<keyword evidence="4" id="KW-0862">Zinc</keyword>
<dbReference type="EnsemblMetazoa" id="AALFPA23_024181.R36043">
    <property type="protein sequence ID" value="AALFPA23_024181.P36043"/>
    <property type="gene ID" value="AALFPA23_024181"/>
</dbReference>
<feature type="domain" description="C2H2-type" evidence="6">
    <location>
        <begin position="536"/>
        <end position="564"/>
    </location>
</feature>
<keyword evidence="1" id="KW-0479">Metal-binding</keyword>
<dbReference type="SUPFAM" id="SSF57667">
    <property type="entry name" value="beta-beta-alpha zinc fingers"/>
    <property type="match status" value="5"/>
</dbReference>
<feature type="domain" description="C2H2-type" evidence="6">
    <location>
        <begin position="479"/>
        <end position="507"/>
    </location>
</feature>
<dbReference type="SMART" id="SM00868">
    <property type="entry name" value="zf-AD"/>
    <property type="match status" value="2"/>
</dbReference>
<evidence type="ECO:0000256" key="1">
    <source>
        <dbReference type="ARBA" id="ARBA00022723"/>
    </source>
</evidence>
<dbReference type="Proteomes" id="UP000069940">
    <property type="component" value="Unassembled WGS sequence"/>
</dbReference>
<reference evidence="7" key="2">
    <citation type="submission" date="2025-05" db="UniProtKB">
        <authorList>
            <consortium name="EnsemblMetazoa"/>
        </authorList>
    </citation>
    <scope>IDENTIFICATION</scope>
    <source>
        <strain evidence="7">Foshan</strain>
    </source>
</reference>